<gene>
    <name evidence="1" type="ORF">APLA_LOCUS13383</name>
</gene>
<keyword evidence="2" id="KW-1185">Reference proteome</keyword>
<accession>A0A8S1B309</accession>
<sequence>MCGRMPYIWTFSPDSKPLLEQCLNAAAMLPPDNNNKWLLRFGPKNLDLIKKTDDIDLTEDSPELDITDRPAENQENIQKLVEVLIDPDFDIVSKYHLVYEKCNEKPKLLTKLAENLPSDIIEKLTYHIFDTTNKSNQFLQYFYEYFVPVYIKKSNSRLCTELLLKANKLHTDCFKILLKVILKDIDIQNTIVNDFICTLNVDQQTKLLTDINNIELSGEEFSHNVFNIYTAYKGCNKTENIQNSILSLLKTHSVHCSADKSYGKLLLAYLQQEKIFKTNSNYVEIEKIIETHKSPFKRPCHSVLEEINNSL</sequence>
<dbReference type="OrthoDB" id="7466113at2759"/>
<dbReference type="EMBL" id="CADEBC010000553">
    <property type="protein sequence ID" value="CAB3252231.1"/>
    <property type="molecule type" value="Genomic_DNA"/>
</dbReference>
<evidence type="ECO:0000313" key="1">
    <source>
        <dbReference type="EMBL" id="CAB3252231.1"/>
    </source>
</evidence>
<evidence type="ECO:0000313" key="2">
    <source>
        <dbReference type="Proteomes" id="UP000494106"/>
    </source>
</evidence>
<name>A0A8S1B309_ARCPL</name>
<dbReference type="Gene3D" id="1.25.40.480">
    <property type="match status" value="1"/>
</dbReference>
<reference evidence="1 2" key="1">
    <citation type="submission" date="2020-04" db="EMBL/GenBank/DDBJ databases">
        <authorList>
            <person name="Wallbank WR R."/>
            <person name="Pardo Diaz C."/>
            <person name="Kozak K."/>
            <person name="Martin S."/>
            <person name="Jiggins C."/>
            <person name="Moest M."/>
            <person name="Warren A I."/>
            <person name="Byers J.R.P. K."/>
            <person name="Montejo-Kovacevich G."/>
            <person name="Yen C E."/>
        </authorList>
    </citation>
    <scope>NUCLEOTIDE SEQUENCE [LARGE SCALE GENOMIC DNA]</scope>
</reference>
<comment type="caution">
    <text evidence="1">The sequence shown here is derived from an EMBL/GenBank/DDBJ whole genome shotgun (WGS) entry which is preliminary data.</text>
</comment>
<proteinExistence type="predicted"/>
<dbReference type="Proteomes" id="UP000494106">
    <property type="component" value="Unassembled WGS sequence"/>
</dbReference>
<protein>
    <submittedName>
        <fullName evidence="1">Uncharacterized protein</fullName>
    </submittedName>
</protein>
<organism evidence="1 2">
    <name type="scientific">Arctia plantaginis</name>
    <name type="common">Wood tiger moth</name>
    <name type="synonym">Phalaena plantaginis</name>
    <dbReference type="NCBI Taxonomy" id="874455"/>
    <lineage>
        <taxon>Eukaryota</taxon>
        <taxon>Metazoa</taxon>
        <taxon>Ecdysozoa</taxon>
        <taxon>Arthropoda</taxon>
        <taxon>Hexapoda</taxon>
        <taxon>Insecta</taxon>
        <taxon>Pterygota</taxon>
        <taxon>Neoptera</taxon>
        <taxon>Endopterygota</taxon>
        <taxon>Lepidoptera</taxon>
        <taxon>Glossata</taxon>
        <taxon>Ditrysia</taxon>
        <taxon>Noctuoidea</taxon>
        <taxon>Erebidae</taxon>
        <taxon>Arctiinae</taxon>
        <taxon>Arctia</taxon>
    </lineage>
</organism>
<dbReference type="AlphaFoldDB" id="A0A8S1B309"/>